<dbReference type="Proteomes" id="UP001171529">
    <property type="component" value="Unassembled WGS sequence"/>
</dbReference>
<gene>
    <name evidence="1" type="ORF">O8C91_07220</name>
</gene>
<sequence>MSTIIINMDHSSLEKIYHCIHMERAHATKIKDNLTFYYDSKDFMKINYTQGSIFLHSKIKDSFIEVVTKYIESDDFIENKEFEISNYGLI</sequence>
<reference evidence="1" key="2">
    <citation type="journal article" date="2023" name="Microorganisms">
        <title>Genomic Characterization of Arcobacter butzleri Strains Isolated from Various Sources in Lithuania.</title>
        <authorList>
            <person name="Uljanovas D."/>
            <person name="Golz G."/>
            <person name="Fleischmann S."/>
            <person name="Kudirkiene E."/>
            <person name="Kasetiene N."/>
            <person name="Grineviciene A."/>
            <person name="Tamuleviciene E."/>
            <person name="Aksomaitiene J."/>
            <person name="Alter T."/>
            <person name="Malakauskas M."/>
        </authorList>
    </citation>
    <scope>NUCLEOTIDE SEQUENCE</scope>
    <source>
        <strain evidence="1">RCM39</strain>
    </source>
</reference>
<reference evidence="1" key="1">
    <citation type="submission" date="2022-12" db="EMBL/GenBank/DDBJ databases">
        <authorList>
            <person name="Uljanovas D."/>
        </authorList>
    </citation>
    <scope>NUCLEOTIDE SEQUENCE</scope>
    <source>
        <strain evidence="1">RCM39</strain>
    </source>
</reference>
<dbReference type="EMBL" id="JAPZDC010000004">
    <property type="protein sequence ID" value="MDN5063985.1"/>
    <property type="molecule type" value="Genomic_DNA"/>
</dbReference>
<organism evidence="1 2">
    <name type="scientific">Aliarcobacter butzleri</name>
    <dbReference type="NCBI Taxonomy" id="28197"/>
    <lineage>
        <taxon>Bacteria</taxon>
        <taxon>Pseudomonadati</taxon>
        <taxon>Campylobacterota</taxon>
        <taxon>Epsilonproteobacteria</taxon>
        <taxon>Campylobacterales</taxon>
        <taxon>Arcobacteraceae</taxon>
        <taxon>Aliarcobacter</taxon>
    </lineage>
</organism>
<comment type="caution">
    <text evidence="1">The sequence shown here is derived from an EMBL/GenBank/DDBJ whole genome shotgun (WGS) entry which is preliminary data.</text>
</comment>
<dbReference type="AlphaFoldDB" id="A0AAW7PRF1"/>
<proteinExistence type="predicted"/>
<name>A0AAW7PRF1_9BACT</name>
<protein>
    <submittedName>
        <fullName evidence="1">Uncharacterized protein</fullName>
    </submittedName>
</protein>
<evidence type="ECO:0000313" key="2">
    <source>
        <dbReference type="Proteomes" id="UP001171529"/>
    </source>
</evidence>
<accession>A0AAW7PRF1</accession>
<evidence type="ECO:0000313" key="1">
    <source>
        <dbReference type="EMBL" id="MDN5063985.1"/>
    </source>
</evidence>
<dbReference type="RefSeq" id="WP_301344591.1">
    <property type="nucleotide sequence ID" value="NZ_JAPZDB010000002.1"/>
</dbReference>